<accession>A0A1B7LG23</accession>
<protein>
    <submittedName>
        <fullName evidence="2">Ubiquinone biosynthesis protein UbiE</fullName>
    </submittedName>
</protein>
<dbReference type="Gene3D" id="3.40.50.150">
    <property type="entry name" value="Vaccinia Virus protein VP39"/>
    <property type="match status" value="1"/>
</dbReference>
<dbReference type="RefSeq" id="WP_066667493.1">
    <property type="nucleotide sequence ID" value="NZ_LYVF01000109.1"/>
</dbReference>
<dbReference type="OrthoDB" id="9772751at2"/>
<dbReference type="InterPro" id="IPR013216">
    <property type="entry name" value="Methyltransf_11"/>
</dbReference>
<name>A0A1B7LG23_9FIRM</name>
<organism evidence="2 3">
    <name type="scientific">Desulfotomaculum copahuensis</name>
    <dbReference type="NCBI Taxonomy" id="1838280"/>
    <lineage>
        <taxon>Bacteria</taxon>
        <taxon>Bacillati</taxon>
        <taxon>Bacillota</taxon>
        <taxon>Clostridia</taxon>
        <taxon>Eubacteriales</taxon>
        <taxon>Desulfotomaculaceae</taxon>
        <taxon>Desulfotomaculum</taxon>
    </lineage>
</organism>
<proteinExistence type="predicted"/>
<dbReference type="GO" id="GO:0008757">
    <property type="term" value="F:S-adenosylmethionine-dependent methyltransferase activity"/>
    <property type="evidence" value="ECO:0007669"/>
    <property type="project" value="InterPro"/>
</dbReference>
<feature type="non-terminal residue" evidence="2">
    <location>
        <position position="1"/>
    </location>
</feature>
<evidence type="ECO:0000313" key="2">
    <source>
        <dbReference type="EMBL" id="OAT83526.1"/>
    </source>
</evidence>
<dbReference type="PANTHER" id="PTHR42912:SF80">
    <property type="entry name" value="METHYLTRANSFERASE DOMAIN-CONTAINING PROTEIN"/>
    <property type="match status" value="1"/>
</dbReference>
<comment type="caution">
    <text evidence="2">The sequence shown here is derived from an EMBL/GenBank/DDBJ whole genome shotgun (WGS) entry which is preliminary data.</text>
</comment>
<reference evidence="2 3" key="1">
    <citation type="submission" date="2016-04" db="EMBL/GenBank/DDBJ databases">
        <authorList>
            <person name="Evans L.H."/>
            <person name="Alamgir A."/>
            <person name="Owens N."/>
            <person name="Weber N.D."/>
            <person name="Virtaneva K."/>
            <person name="Barbian K."/>
            <person name="Babar A."/>
            <person name="Rosenke K."/>
        </authorList>
    </citation>
    <scope>NUCLEOTIDE SEQUENCE [LARGE SCALE GENOMIC DNA]</scope>
    <source>
        <strain evidence="2 3">LMa1</strain>
    </source>
</reference>
<dbReference type="EMBL" id="LYVF01000109">
    <property type="protein sequence ID" value="OAT83526.1"/>
    <property type="molecule type" value="Genomic_DNA"/>
</dbReference>
<dbReference type="PANTHER" id="PTHR42912">
    <property type="entry name" value="METHYLTRANSFERASE"/>
    <property type="match status" value="1"/>
</dbReference>
<gene>
    <name evidence="2" type="ORF">A6M21_17500</name>
</gene>
<dbReference type="InterPro" id="IPR029063">
    <property type="entry name" value="SAM-dependent_MTases_sf"/>
</dbReference>
<dbReference type="STRING" id="1838280.A6M21_17500"/>
<keyword evidence="2" id="KW-0830">Ubiquinone</keyword>
<dbReference type="Pfam" id="PF08241">
    <property type="entry name" value="Methyltransf_11"/>
    <property type="match status" value="1"/>
</dbReference>
<keyword evidence="3" id="KW-1185">Reference proteome</keyword>
<feature type="non-terminal residue" evidence="2">
    <location>
        <position position="224"/>
    </location>
</feature>
<dbReference type="CDD" id="cd02440">
    <property type="entry name" value="AdoMet_MTases"/>
    <property type="match status" value="1"/>
</dbReference>
<evidence type="ECO:0000313" key="3">
    <source>
        <dbReference type="Proteomes" id="UP000078532"/>
    </source>
</evidence>
<dbReference type="InterPro" id="IPR050508">
    <property type="entry name" value="Methyltransf_Superfamily"/>
</dbReference>
<dbReference type="Proteomes" id="UP000078532">
    <property type="component" value="Unassembled WGS sequence"/>
</dbReference>
<sequence length="224" mass="24171">QLFDDQAVDYDRWYQTPAGRLIDAIEKEAVFSYLRPQAGITVLDIGCGTGNYSLALARLGMRVTGVDISPGMLARARAKAAVAGLAVAFLPADAQKLPFPDNSFAAAISVTTLEFVPDLAAVLKEAHRVLQPGGRLVAALLGRDSAWGRYYREKASRSPDSVFNHARLYTLPELKAAMPGKNVRARSVLFIPPGFDFSRERDARELEAAGAGREDGGFICAVSE</sequence>
<dbReference type="SUPFAM" id="SSF53335">
    <property type="entry name" value="S-adenosyl-L-methionine-dependent methyltransferases"/>
    <property type="match status" value="1"/>
</dbReference>
<dbReference type="AlphaFoldDB" id="A0A1B7LG23"/>
<feature type="domain" description="Methyltransferase type 11" evidence="1">
    <location>
        <begin position="43"/>
        <end position="137"/>
    </location>
</feature>
<evidence type="ECO:0000259" key="1">
    <source>
        <dbReference type="Pfam" id="PF08241"/>
    </source>
</evidence>